<comment type="similarity">
    <text evidence="2">Belongs to the NPC2 family.</text>
</comment>
<organism evidence="6 7">
    <name type="scientific">Parastrongyloides trichosuri</name>
    <name type="common">Possum-specific nematode worm</name>
    <dbReference type="NCBI Taxonomy" id="131310"/>
    <lineage>
        <taxon>Eukaryota</taxon>
        <taxon>Metazoa</taxon>
        <taxon>Ecdysozoa</taxon>
        <taxon>Nematoda</taxon>
        <taxon>Chromadorea</taxon>
        <taxon>Rhabditida</taxon>
        <taxon>Tylenchina</taxon>
        <taxon>Panagrolaimomorpha</taxon>
        <taxon>Strongyloidoidea</taxon>
        <taxon>Strongyloididae</taxon>
        <taxon>Parastrongyloides</taxon>
    </lineage>
</organism>
<evidence type="ECO:0000259" key="5">
    <source>
        <dbReference type="SMART" id="SM00737"/>
    </source>
</evidence>
<evidence type="ECO:0000256" key="3">
    <source>
        <dbReference type="ARBA" id="ARBA00022525"/>
    </source>
</evidence>
<comment type="subcellular location">
    <subcellularLocation>
        <location evidence="1">Secreted</location>
    </subcellularLocation>
</comment>
<keyword evidence="4" id="KW-0732">Signal</keyword>
<dbReference type="InterPro" id="IPR003172">
    <property type="entry name" value="ML_dom"/>
</dbReference>
<dbReference type="FunFam" id="2.60.40.770:FF:000001">
    <property type="entry name" value="NPC intracellular cholesterol transporter 2"/>
    <property type="match status" value="1"/>
</dbReference>
<dbReference type="Gene3D" id="2.60.40.770">
    <property type="match status" value="1"/>
</dbReference>
<sequence>MKSVTFLILILATFASCEDSFKSIVFKNCKSKFEVTKVESTCNFQNNKCIFLQGEEPKIKIHFKATDDVESLKTGVRARLDGSFVDFHIENDNICDQPGMTCPIKKESEQVYVAAVPIRNEYPAVDVQINWQLLDTSNDEQVVCIVFLGTVLKS</sequence>
<accession>A0A0N4ZLR3</accession>
<dbReference type="GO" id="GO:0015918">
    <property type="term" value="P:sterol transport"/>
    <property type="evidence" value="ECO:0007669"/>
    <property type="project" value="InterPro"/>
</dbReference>
<evidence type="ECO:0000256" key="1">
    <source>
        <dbReference type="ARBA" id="ARBA00004613"/>
    </source>
</evidence>
<dbReference type="PANTHER" id="PTHR11306">
    <property type="entry name" value="NIEMANN PICK TYPE C2 PROTEIN NPC2-RELATED"/>
    <property type="match status" value="1"/>
</dbReference>
<name>A0A0N4ZLR3_PARTI</name>
<evidence type="ECO:0000256" key="2">
    <source>
        <dbReference type="ARBA" id="ARBA00006370"/>
    </source>
</evidence>
<evidence type="ECO:0000313" key="6">
    <source>
        <dbReference type="Proteomes" id="UP000038045"/>
    </source>
</evidence>
<evidence type="ECO:0000313" key="7">
    <source>
        <dbReference type="WBParaSite" id="PTRK_0000943700.1"/>
    </source>
</evidence>
<dbReference type="PROSITE" id="PS51257">
    <property type="entry name" value="PROKAR_LIPOPROTEIN"/>
    <property type="match status" value="1"/>
</dbReference>
<protein>
    <submittedName>
        <fullName evidence="7">ML domain-containing protein</fullName>
    </submittedName>
</protein>
<dbReference type="AlphaFoldDB" id="A0A0N4ZLR3"/>
<dbReference type="SUPFAM" id="SSF81296">
    <property type="entry name" value="E set domains"/>
    <property type="match status" value="1"/>
</dbReference>
<dbReference type="InterPro" id="IPR014756">
    <property type="entry name" value="Ig_E-set"/>
</dbReference>
<dbReference type="GO" id="GO:0005576">
    <property type="term" value="C:extracellular region"/>
    <property type="evidence" value="ECO:0007669"/>
    <property type="project" value="UniProtKB-SubCell"/>
</dbReference>
<dbReference type="Proteomes" id="UP000038045">
    <property type="component" value="Unplaced"/>
</dbReference>
<evidence type="ECO:0000256" key="4">
    <source>
        <dbReference type="SAM" id="SignalP"/>
    </source>
</evidence>
<feature type="signal peptide" evidence="4">
    <location>
        <begin position="1"/>
        <end position="17"/>
    </location>
</feature>
<dbReference type="Pfam" id="PF02221">
    <property type="entry name" value="E1_DerP2_DerF2"/>
    <property type="match status" value="1"/>
</dbReference>
<proteinExistence type="inferred from homology"/>
<dbReference type="PANTHER" id="PTHR11306:SF68">
    <property type="entry name" value="NPC INTRACELLULAR CHOLESTEROL TRANSPORTER 2"/>
    <property type="match status" value="1"/>
</dbReference>
<dbReference type="InterPro" id="IPR039670">
    <property type="entry name" value="NPC2-like"/>
</dbReference>
<dbReference type="GO" id="GO:0032934">
    <property type="term" value="F:sterol binding"/>
    <property type="evidence" value="ECO:0007669"/>
    <property type="project" value="InterPro"/>
</dbReference>
<dbReference type="STRING" id="131310.A0A0N4ZLR3"/>
<keyword evidence="3" id="KW-0964">Secreted</keyword>
<reference evidence="7" key="1">
    <citation type="submission" date="2017-02" db="UniProtKB">
        <authorList>
            <consortium name="WormBaseParasite"/>
        </authorList>
    </citation>
    <scope>IDENTIFICATION</scope>
</reference>
<dbReference type="WBParaSite" id="PTRK_0000943700.1">
    <property type="protein sequence ID" value="PTRK_0000943700.1"/>
    <property type="gene ID" value="PTRK_0000943700"/>
</dbReference>
<feature type="chain" id="PRO_5005891914" evidence="4">
    <location>
        <begin position="18"/>
        <end position="154"/>
    </location>
</feature>
<feature type="domain" description="MD-2-related lipid-recognition" evidence="5">
    <location>
        <begin position="26"/>
        <end position="149"/>
    </location>
</feature>
<keyword evidence="6" id="KW-1185">Reference proteome</keyword>
<dbReference type="SMART" id="SM00737">
    <property type="entry name" value="ML"/>
    <property type="match status" value="1"/>
</dbReference>